<evidence type="ECO:0000256" key="1">
    <source>
        <dbReference type="SAM" id="MobiDB-lite"/>
    </source>
</evidence>
<evidence type="ECO:0000313" key="3">
    <source>
        <dbReference type="EnsemblPlants" id="KRH50653"/>
    </source>
</evidence>
<reference evidence="2" key="3">
    <citation type="submission" date="2018-07" db="EMBL/GenBank/DDBJ databases">
        <title>WGS assembly of Glycine max.</title>
        <authorList>
            <person name="Schmutz J."/>
            <person name="Cannon S."/>
            <person name="Schlueter J."/>
            <person name="Ma J."/>
            <person name="Mitros T."/>
            <person name="Nelson W."/>
            <person name="Hyten D."/>
            <person name="Song Q."/>
            <person name="Thelen J."/>
            <person name="Cheng J."/>
            <person name="Xu D."/>
            <person name="Hellsten U."/>
            <person name="May G."/>
            <person name="Yu Y."/>
            <person name="Sakurai T."/>
            <person name="Umezawa T."/>
            <person name="Bhattacharyya M."/>
            <person name="Sandhu D."/>
            <person name="Valliyodan B."/>
            <person name="Lindquist E."/>
            <person name="Peto M."/>
            <person name="Grant D."/>
            <person name="Shu S."/>
            <person name="Goodstein D."/>
            <person name="Barry K."/>
            <person name="Futrell-Griggs M."/>
            <person name="Abernathy B."/>
            <person name="Du J."/>
            <person name="Tian Z."/>
            <person name="Zhu L."/>
            <person name="Gill N."/>
            <person name="Joshi T."/>
            <person name="Libault M."/>
            <person name="Sethuraman A."/>
            <person name="Zhang X."/>
            <person name="Shinozaki K."/>
            <person name="Nguyen H."/>
            <person name="Wing R."/>
            <person name="Cregan P."/>
            <person name="Specht J."/>
            <person name="Grimwood J."/>
            <person name="Rokhsar D."/>
            <person name="Stacey G."/>
            <person name="Shoemaker R."/>
            <person name="Jackson S."/>
        </authorList>
    </citation>
    <scope>NUCLEOTIDE SEQUENCE</scope>
    <source>
        <tissue evidence="2">Callus</tissue>
    </source>
</reference>
<dbReference type="Gramene" id="KRH50653">
    <property type="protein sequence ID" value="KRH50653"/>
    <property type="gene ID" value="GLYMA_07G234600"/>
</dbReference>
<protein>
    <submittedName>
        <fullName evidence="2 3">Uncharacterized protein</fullName>
    </submittedName>
</protein>
<feature type="region of interest" description="Disordered" evidence="1">
    <location>
        <begin position="1"/>
        <end position="28"/>
    </location>
</feature>
<dbReference type="EnsemblPlants" id="KRH50653">
    <property type="protein sequence ID" value="KRH50653"/>
    <property type="gene ID" value="GLYMA_07G234600"/>
</dbReference>
<dbReference type="Proteomes" id="UP000008827">
    <property type="component" value="Chromosome 7"/>
</dbReference>
<feature type="compositionally biased region" description="Polar residues" evidence="1">
    <location>
        <begin position="1"/>
        <end position="23"/>
    </location>
</feature>
<dbReference type="EMBL" id="CM000840">
    <property type="protein sequence ID" value="KRH50653.1"/>
    <property type="molecule type" value="Genomic_DNA"/>
</dbReference>
<dbReference type="HOGENOM" id="CLU_2642982_0_0_1"/>
<dbReference type="AlphaFoldDB" id="K7L3G8"/>
<evidence type="ECO:0000313" key="2">
    <source>
        <dbReference type="EMBL" id="KRH50653.1"/>
    </source>
</evidence>
<reference evidence="3" key="2">
    <citation type="submission" date="2018-02" db="UniProtKB">
        <authorList>
            <consortium name="EnsemblPlants"/>
        </authorList>
    </citation>
    <scope>IDENTIFICATION</scope>
    <source>
        <strain evidence="3">Williams 82</strain>
    </source>
</reference>
<reference evidence="2 3" key="1">
    <citation type="journal article" date="2010" name="Nature">
        <title>Genome sequence of the palaeopolyploid soybean.</title>
        <authorList>
            <person name="Schmutz J."/>
            <person name="Cannon S.B."/>
            <person name="Schlueter J."/>
            <person name="Ma J."/>
            <person name="Mitros T."/>
            <person name="Nelson W."/>
            <person name="Hyten D.L."/>
            <person name="Song Q."/>
            <person name="Thelen J.J."/>
            <person name="Cheng J."/>
            <person name="Xu D."/>
            <person name="Hellsten U."/>
            <person name="May G.D."/>
            <person name="Yu Y."/>
            <person name="Sakurai T."/>
            <person name="Umezawa T."/>
            <person name="Bhattacharyya M.K."/>
            <person name="Sandhu D."/>
            <person name="Valliyodan B."/>
            <person name="Lindquist E."/>
            <person name="Peto M."/>
            <person name="Grant D."/>
            <person name="Shu S."/>
            <person name="Goodstein D."/>
            <person name="Barry K."/>
            <person name="Futrell-Griggs M."/>
            <person name="Abernathy B."/>
            <person name="Du J."/>
            <person name="Tian Z."/>
            <person name="Zhu L."/>
            <person name="Gill N."/>
            <person name="Joshi T."/>
            <person name="Libault M."/>
            <person name="Sethuraman A."/>
            <person name="Zhang X.-C."/>
            <person name="Shinozaki K."/>
            <person name="Nguyen H.T."/>
            <person name="Wing R.A."/>
            <person name="Cregan P."/>
            <person name="Specht J."/>
            <person name="Grimwood J."/>
            <person name="Rokhsar D."/>
            <person name="Stacey G."/>
            <person name="Shoemaker R.C."/>
            <person name="Jackson S.A."/>
        </authorList>
    </citation>
    <scope>NUCLEOTIDE SEQUENCE [LARGE SCALE GENOMIC DNA]</scope>
    <source>
        <strain evidence="3">cv. Williams 82</strain>
        <tissue evidence="2">Callus</tissue>
    </source>
</reference>
<dbReference type="InParanoid" id="K7L3G8"/>
<sequence>MGLCCQSQKWTFSEQHHSPSSSHTLHKQKEKVKARLSPTLVCCEVVGGNWRTQEAHEIVRRGKWCGWVNNKAWNYQW</sequence>
<proteinExistence type="predicted"/>
<gene>
    <name evidence="2" type="ORF">GLYMA_07G234600</name>
</gene>
<organism evidence="3">
    <name type="scientific">Glycine max</name>
    <name type="common">Soybean</name>
    <name type="synonym">Glycine hispida</name>
    <dbReference type="NCBI Taxonomy" id="3847"/>
    <lineage>
        <taxon>Eukaryota</taxon>
        <taxon>Viridiplantae</taxon>
        <taxon>Streptophyta</taxon>
        <taxon>Embryophyta</taxon>
        <taxon>Tracheophyta</taxon>
        <taxon>Spermatophyta</taxon>
        <taxon>Magnoliopsida</taxon>
        <taxon>eudicotyledons</taxon>
        <taxon>Gunneridae</taxon>
        <taxon>Pentapetalae</taxon>
        <taxon>rosids</taxon>
        <taxon>fabids</taxon>
        <taxon>Fabales</taxon>
        <taxon>Fabaceae</taxon>
        <taxon>Papilionoideae</taxon>
        <taxon>50 kb inversion clade</taxon>
        <taxon>NPAAA clade</taxon>
        <taxon>indigoferoid/millettioid clade</taxon>
        <taxon>Phaseoleae</taxon>
        <taxon>Glycine</taxon>
        <taxon>Glycine subgen. Soja</taxon>
    </lineage>
</organism>
<name>K7L3G8_SOYBN</name>
<dbReference type="OMA" id="VRRGKWC"/>
<accession>K7L3G8</accession>
<evidence type="ECO:0000313" key="4">
    <source>
        <dbReference type="Proteomes" id="UP000008827"/>
    </source>
</evidence>
<dbReference type="PaxDb" id="3847-GLYMA07G36240.1"/>
<keyword evidence="4" id="KW-1185">Reference proteome</keyword>